<feature type="domain" description="Solute-binding protein family 3/N-terminal" evidence="3">
    <location>
        <begin position="30"/>
        <end position="245"/>
    </location>
</feature>
<gene>
    <name evidence="4" type="ORF">DPRO_3121</name>
</gene>
<accession>A0A2C8FC16</accession>
<dbReference type="InterPro" id="IPR001638">
    <property type="entry name" value="Solute-binding_3/MltF_N"/>
</dbReference>
<proteinExistence type="predicted"/>
<evidence type="ECO:0000256" key="2">
    <source>
        <dbReference type="SAM" id="Phobius"/>
    </source>
</evidence>
<sequence>MIKYFIPLIVCIMIFALPLTVKAESVQKNGLIIAQSEANPPFSYLDESGEPQGYIIDLWRAYSNITGTPVTFKLTTLPQSITLVKTGEADVHGGLFPTPDQDRFLEYGQVVTTIASAIFIHGDLENSAIEDFPVAVVTGSHAETVMRESSPDRYLLHFENMQNILEAASKGLVKVIAGSTPNVLYYLRERGLDTQFIKQETLSVDELHIAVAKGNAQQLAEIAKGWSQIDKSLRKHIHDVWFIKDTPMPSWVPPVTVTTFFILILGLLLRRFLR</sequence>
<keyword evidence="1" id="KW-0732">Signal</keyword>
<name>A0A2C8FC16_9BACT</name>
<evidence type="ECO:0000313" key="4">
    <source>
        <dbReference type="EMBL" id="SOB60033.1"/>
    </source>
</evidence>
<evidence type="ECO:0000256" key="1">
    <source>
        <dbReference type="ARBA" id="ARBA00022729"/>
    </source>
</evidence>
<feature type="transmembrane region" description="Helical" evidence="2">
    <location>
        <begin position="251"/>
        <end position="269"/>
    </location>
</feature>
<dbReference type="Pfam" id="PF00497">
    <property type="entry name" value="SBP_bac_3"/>
    <property type="match status" value="1"/>
</dbReference>
<dbReference type="Gene3D" id="3.40.190.10">
    <property type="entry name" value="Periplasmic binding protein-like II"/>
    <property type="match status" value="2"/>
</dbReference>
<reference evidence="5" key="1">
    <citation type="submission" date="2017-09" db="EMBL/GenBank/DDBJ databases">
        <authorList>
            <person name="Regsiter A."/>
            <person name="William W."/>
        </authorList>
    </citation>
    <scope>NUCLEOTIDE SEQUENCE [LARGE SCALE GENOMIC DNA]</scope>
    <source>
        <strain evidence="5">500-1</strain>
    </source>
</reference>
<evidence type="ECO:0000313" key="5">
    <source>
        <dbReference type="Proteomes" id="UP000219215"/>
    </source>
</evidence>
<keyword evidence="5" id="KW-1185">Reference proteome</keyword>
<evidence type="ECO:0000259" key="3">
    <source>
        <dbReference type="SMART" id="SM00062"/>
    </source>
</evidence>
<protein>
    <recommendedName>
        <fullName evidence="3">Solute-binding protein family 3/N-terminal domain-containing protein</fullName>
    </recommendedName>
</protein>
<dbReference type="SUPFAM" id="SSF53850">
    <property type="entry name" value="Periplasmic binding protein-like II"/>
    <property type="match status" value="1"/>
</dbReference>
<dbReference type="EMBL" id="LT907975">
    <property type="protein sequence ID" value="SOB60033.1"/>
    <property type="molecule type" value="Genomic_DNA"/>
</dbReference>
<keyword evidence="2" id="KW-1133">Transmembrane helix</keyword>
<dbReference type="KEGG" id="pprf:DPRO_3121"/>
<keyword evidence="2" id="KW-0812">Transmembrane</keyword>
<keyword evidence="2" id="KW-0472">Membrane</keyword>
<organism evidence="4 5">
    <name type="scientific">Pseudodesulfovibrio profundus</name>
    <dbReference type="NCBI Taxonomy" id="57320"/>
    <lineage>
        <taxon>Bacteria</taxon>
        <taxon>Pseudomonadati</taxon>
        <taxon>Thermodesulfobacteriota</taxon>
        <taxon>Desulfovibrionia</taxon>
        <taxon>Desulfovibrionales</taxon>
        <taxon>Desulfovibrionaceae</taxon>
    </lineage>
</organism>
<dbReference type="SMART" id="SM00062">
    <property type="entry name" value="PBPb"/>
    <property type="match status" value="1"/>
</dbReference>
<dbReference type="PANTHER" id="PTHR35936:SF35">
    <property type="entry name" value="L-CYSTINE-BINDING PROTEIN TCYJ"/>
    <property type="match status" value="1"/>
</dbReference>
<dbReference type="PANTHER" id="PTHR35936">
    <property type="entry name" value="MEMBRANE-BOUND LYTIC MUREIN TRANSGLYCOSYLASE F"/>
    <property type="match status" value="1"/>
</dbReference>
<dbReference type="Proteomes" id="UP000219215">
    <property type="component" value="Chromosome DPRO"/>
</dbReference>
<dbReference type="AlphaFoldDB" id="A0A2C8FC16"/>